<accession>A0A328DFC2</accession>
<keyword evidence="1" id="KW-0812">Transmembrane</keyword>
<keyword evidence="1" id="KW-0472">Membrane</keyword>
<evidence type="ECO:0000256" key="1">
    <source>
        <dbReference type="SAM" id="Phobius"/>
    </source>
</evidence>
<keyword evidence="3" id="KW-1185">Reference proteome</keyword>
<dbReference type="AlphaFoldDB" id="A0A328DFC2"/>
<feature type="transmembrane region" description="Helical" evidence="1">
    <location>
        <begin position="99"/>
        <end position="122"/>
    </location>
</feature>
<protein>
    <submittedName>
        <fullName evidence="2">Uncharacterized protein</fullName>
    </submittedName>
</protein>
<proteinExistence type="predicted"/>
<evidence type="ECO:0000313" key="2">
    <source>
        <dbReference type="EMBL" id="RAL44505.1"/>
    </source>
</evidence>
<sequence length="140" mass="15541">MKYCTLKVLFERFKSEAIKQLKRSTNESIRRDSRIEALGYRGGWLALDVGNKFVGVSYTPRPSHHCALLVTFRWRNLRQSSSDFPSDSRVREVLSSGEAFSLGVCSAVVGFSLGASSMVVVVPKNSDHVLMSTLGPHCTE</sequence>
<comment type="caution">
    <text evidence="2">The sequence shown here is derived from an EMBL/GenBank/DDBJ whole genome shotgun (WGS) entry which is preliminary data.</text>
</comment>
<keyword evidence="1" id="KW-1133">Transmembrane helix</keyword>
<dbReference type="EMBL" id="NQVE01000143">
    <property type="protein sequence ID" value="RAL44505.1"/>
    <property type="molecule type" value="Genomic_DNA"/>
</dbReference>
<reference evidence="2 3" key="1">
    <citation type="submission" date="2018-06" db="EMBL/GenBank/DDBJ databases">
        <title>The Genome of Cuscuta australis (Dodder) Provides Insight into the Evolution of Plant Parasitism.</title>
        <authorList>
            <person name="Liu H."/>
        </authorList>
    </citation>
    <scope>NUCLEOTIDE SEQUENCE [LARGE SCALE GENOMIC DNA]</scope>
    <source>
        <strain evidence="3">cv. Yunnan</strain>
        <tissue evidence="2">Vines</tissue>
    </source>
</reference>
<name>A0A328DFC2_9ASTE</name>
<evidence type="ECO:0000313" key="3">
    <source>
        <dbReference type="Proteomes" id="UP000249390"/>
    </source>
</evidence>
<organism evidence="2 3">
    <name type="scientific">Cuscuta australis</name>
    <dbReference type="NCBI Taxonomy" id="267555"/>
    <lineage>
        <taxon>Eukaryota</taxon>
        <taxon>Viridiplantae</taxon>
        <taxon>Streptophyta</taxon>
        <taxon>Embryophyta</taxon>
        <taxon>Tracheophyta</taxon>
        <taxon>Spermatophyta</taxon>
        <taxon>Magnoliopsida</taxon>
        <taxon>eudicotyledons</taxon>
        <taxon>Gunneridae</taxon>
        <taxon>Pentapetalae</taxon>
        <taxon>asterids</taxon>
        <taxon>lamiids</taxon>
        <taxon>Solanales</taxon>
        <taxon>Convolvulaceae</taxon>
        <taxon>Cuscuteae</taxon>
        <taxon>Cuscuta</taxon>
        <taxon>Cuscuta subgen. Grammica</taxon>
        <taxon>Cuscuta sect. Cleistogrammica</taxon>
    </lineage>
</organism>
<gene>
    <name evidence="2" type="ORF">DM860_011782</name>
</gene>
<dbReference type="Proteomes" id="UP000249390">
    <property type="component" value="Unassembled WGS sequence"/>
</dbReference>